<accession>A0A838ZJ17</accession>
<dbReference type="RefSeq" id="WP_182043188.1">
    <property type="nucleotide sequence ID" value="NZ_JACDZE010000001.1"/>
</dbReference>
<proteinExistence type="predicted"/>
<keyword evidence="5" id="KW-1185">Reference proteome</keyword>
<feature type="signal peptide" evidence="2">
    <location>
        <begin position="1"/>
        <end position="21"/>
    </location>
</feature>
<evidence type="ECO:0000313" key="4">
    <source>
        <dbReference type="EMBL" id="MBA5629641.1"/>
    </source>
</evidence>
<feature type="chain" id="PRO_5032970870" evidence="2">
    <location>
        <begin position="22"/>
        <end position="1097"/>
    </location>
</feature>
<gene>
    <name evidence="4" type="ORF">HU137_07645</name>
</gene>
<organism evidence="4 5">
    <name type="scientific">Moheibacter lacus</name>
    <dbReference type="NCBI Taxonomy" id="2745851"/>
    <lineage>
        <taxon>Bacteria</taxon>
        <taxon>Pseudomonadati</taxon>
        <taxon>Bacteroidota</taxon>
        <taxon>Flavobacteriia</taxon>
        <taxon>Flavobacteriales</taxon>
        <taxon>Weeksellaceae</taxon>
        <taxon>Moheibacter</taxon>
    </lineage>
</organism>
<dbReference type="Gene3D" id="2.60.40.2700">
    <property type="match status" value="1"/>
</dbReference>
<protein>
    <submittedName>
        <fullName evidence="4">T9SS type A sorting domain-containing protein</fullName>
    </submittedName>
</protein>
<evidence type="ECO:0000256" key="1">
    <source>
        <dbReference type="ARBA" id="ARBA00022729"/>
    </source>
</evidence>
<dbReference type="EMBL" id="JACDZE010000001">
    <property type="protein sequence ID" value="MBA5629641.1"/>
    <property type="molecule type" value="Genomic_DNA"/>
</dbReference>
<evidence type="ECO:0000259" key="3">
    <source>
        <dbReference type="Pfam" id="PF18962"/>
    </source>
</evidence>
<dbReference type="InterPro" id="IPR026444">
    <property type="entry name" value="Secre_tail"/>
</dbReference>
<name>A0A838ZJ17_9FLAO</name>
<dbReference type="NCBIfam" id="TIGR04183">
    <property type="entry name" value="Por_Secre_tail"/>
    <property type="match status" value="1"/>
</dbReference>
<comment type="caution">
    <text evidence="4">The sequence shown here is derived from an EMBL/GenBank/DDBJ whole genome shotgun (WGS) entry which is preliminary data.</text>
</comment>
<feature type="domain" description="Secretion system C-terminal sorting" evidence="3">
    <location>
        <begin position="1028"/>
        <end position="1093"/>
    </location>
</feature>
<dbReference type="Pfam" id="PF18962">
    <property type="entry name" value="Por_Secre_tail"/>
    <property type="match status" value="1"/>
</dbReference>
<evidence type="ECO:0000313" key="5">
    <source>
        <dbReference type="Proteomes" id="UP000552241"/>
    </source>
</evidence>
<dbReference type="AlphaFoldDB" id="A0A838ZJ17"/>
<keyword evidence="1 2" id="KW-0732">Signal</keyword>
<sequence>MKNNFLLFFSVCFLAFSQLFGQDIYTQITTTDELTSGEYLIVGDGSTNDGFMLNQQNAGGHSTYILHTAVTDPGTTISSGFTSDNVFTIDVNSGQITIYNAEVGYVTYRGSGNHASFYDGTPENTEKWTYSVDAGLWSLTNVDNTDRILQWNNSSPRFAAYTSSQVKLKLYKKETEEPTGFSISVIQPTGGSISPEGVVEVEEGGTATFTATAESDCFVLSHWVVDGANAGNTNPYVFTNVTADHTITAVFNVASTYTVTPSAGPNGQISPNTAQTVNCGGDINFVFIPDPGYEVADVLVDGVSVGNMTSYTITNVTEDHTISVSFEEIAEPGDFCMTENFENIPTSQSTFYQTRTWTGNDGIEWSATDARTDQTITDRALGMRNSTLTNTSTISGGIGTLSFDYKRIYSNNSTLKVFVNGTQYGGDITVSEETPTTFSTDINVTGDVVIEIINSGNRTAIDNLGWTCPEEPCETPLPTAETQTFCGTTTVADLVAEGTELKWYDSLEATTPLAAAAEIATGTYYVTQTIDCESEKLAVEITVNEIPDAPTADAQELCDGATVADLVAVGTDLNWYETEDATEPLEEDVLLVSGNYFVSQTVNGCESERLSVEITINVAPVFTTQPEDQTAILGQNATFSSELEAEGSFQWYVSTDNGANWTIIDAATENNYTTEATTFDMDGYQFRVVATNDCGETTSNAAILTVIEEPCGGMEDFETTDIPATYGDGSFTNNGITWTYGHSRNEGSGTGDDYSIDGKGLMLRRASDSYLETTLTSGVGEFSFEYRKAFTGGNERQLELIVNGTQVATTEVFGDESGEDPTVHTFSFTINFSGETVIRIKNVGETTSNRQTVIDNISWTCTAEPCTTPMPTADAQTFCGTATVADLMAEGTDLKWYDSLEATEPLASDLELVSGTYYVSQTIDCESERLAVEVTVNEIPAAPIAVGNFEFVAGETLADLEDSLEFTGELTWYDDEELTIVLPDTTLLEDAGVYYVTQTIDGCESEALRVETEELGLSSSELANFSFYPNPVKEVMNLKNASSILQVEIYNLAGKLVYTKSLNAKQAALDLSQLSSGVYVMKITTENQMKTIKILKK</sequence>
<evidence type="ECO:0000256" key="2">
    <source>
        <dbReference type="SAM" id="SignalP"/>
    </source>
</evidence>
<dbReference type="Proteomes" id="UP000552241">
    <property type="component" value="Unassembled WGS sequence"/>
</dbReference>
<reference evidence="4 5" key="1">
    <citation type="submission" date="2020-07" db="EMBL/GenBank/DDBJ databases">
        <title>Moheibacter lacus sp. nov., a member of the family Flavobacteriaceae isolated from freshwater lake sediment.</title>
        <authorList>
            <person name="Liu Y."/>
        </authorList>
    </citation>
    <scope>NUCLEOTIDE SEQUENCE [LARGE SCALE GENOMIC DNA]</scope>
    <source>
        <strain evidence="4 5">BDHS18</strain>
    </source>
</reference>